<proteinExistence type="predicted"/>
<gene>
    <name evidence="1" type="ORF">RhiirA5_441376</name>
</gene>
<organism evidence="1 2">
    <name type="scientific">Rhizophagus irregularis</name>
    <dbReference type="NCBI Taxonomy" id="588596"/>
    <lineage>
        <taxon>Eukaryota</taxon>
        <taxon>Fungi</taxon>
        <taxon>Fungi incertae sedis</taxon>
        <taxon>Mucoromycota</taxon>
        <taxon>Glomeromycotina</taxon>
        <taxon>Glomeromycetes</taxon>
        <taxon>Glomerales</taxon>
        <taxon>Glomeraceae</taxon>
        <taxon>Rhizophagus</taxon>
    </lineage>
</organism>
<sequence length="86" mass="10254">MEENIRANLRKKLAPKRCYARGIQDLYATIKKFRLTVKSLSNDAAQMSDWLDEQKEQDSRWIIARKWDDDNTLTHLLWMTPEQVES</sequence>
<dbReference type="EMBL" id="LLXJ01008118">
    <property type="protein sequence ID" value="PKB93401.1"/>
    <property type="molecule type" value="Genomic_DNA"/>
</dbReference>
<name>A0A2N0NFN0_9GLOM</name>
<reference evidence="1 2" key="1">
    <citation type="submission" date="2016-04" db="EMBL/GenBank/DDBJ databases">
        <title>Genome analyses suggest a sexual origin of heterokaryosis in a supposedly ancient asexual fungus.</title>
        <authorList>
            <person name="Ropars J."/>
            <person name="Sedzielewska K."/>
            <person name="Noel J."/>
            <person name="Charron P."/>
            <person name="Farinelli L."/>
            <person name="Marton T."/>
            <person name="Kruger M."/>
            <person name="Pelin A."/>
            <person name="Brachmann A."/>
            <person name="Corradi N."/>
        </authorList>
    </citation>
    <scope>NUCLEOTIDE SEQUENCE [LARGE SCALE GENOMIC DNA]</scope>
    <source>
        <strain evidence="1 2">A5</strain>
    </source>
</reference>
<dbReference type="VEuPathDB" id="FungiDB:RhiirA1_542610"/>
<accession>A0A2N0NFN0</accession>
<comment type="caution">
    <text evidence="1">The sequence shown here is derived from an EMBL/GenBank/DDBJ whole genome shotgun (WGS) entry which is preliminary data.</text>
</comment>
<reference evidence="1 2" key="2">
    <citation type="submission" date="2017-09" db="EMBL/GenBank/DDBJ databases">
        <title>Extensive intraspecific genome diversity in a model arbuscular mycorrhizal fungus.</title>
        <authorList>
            <person name="Chen E.C."/>
            <person name="Morin E."/>
            <person name="Beaudet D."/>
            <person name="Noel J."/>
            <person name="Ndikumana S."/>
            <person name="Charron P."/>
            <person name="St-Onge C."/>
            <person name="Giorgi J."/>
            <person name="Grigoriev I.V."/>
            <person name="Roux C."/>
            <person name="Martin F.M."/>
            <person name="Corradi N."/>
        </authorList>
    </citation>
    <scope>NUCLEOTIDE SEQUENCE [LARGE SCALE GENOMIC DNA]</scope>
    <source>
        <strain evidence="1 2">A5</strain>
    </source>
</reference>
<dbReference type="AlphaFoldDB" id="A0A2N0NFN0"/>
<protein>
    <submittedName>
        <fullName evidence="1">Uncharacterized protein</fullName>
    </submittedName>
</protein>
<evidence type="ECO:0000313" key="1">
    <source>
        <dbReference type="EMBL" id="PKB93401.1"/>
    </source>
</evidence>
<evidence type="ECO:0000313" key="2">
    <source>
        <dbReference type="Proteomes" id="UP000232722"/>
    </source>
</evidence>
<dbReference type="Proteomes" id="UP000232722">
    <property type="component" value="Unassembled WGS sequence"/>
</dbReference>